<evidence type="ECO:0008006" key="3">
    <source>
        <dbReference type="Google" id="ProtNLM"/>
    </source>
</evidence>
<dbReference type="PROSITE" id="PS51257">
    <property type="entry name" value="PROKAR_LIPOPROTEIN"/>
    <property type="match status" value="1"/>
</dbReference>
<comment type="caution">
    <text evidence="1">The sequence shown here is derived from an EMBL/GenBank/DDBJ whole genome shotgun (WGS) entry which is preliminary data.</text>
</comment>
<accession>A0A848J5U0</accession>
<dbReference type="RefSeq" id="WP_169685193.1">
    <property type="nucleotide sequence ID" value="NZ_JABBNU010000017.1"/>
</dbReference>
<proteinExistence type="predicted"/>
<dbReference type="Proteomes" id="UP000559010">
    <property type="component" value="Unassembled WGS sequence"/>
</dbReference>
<sequence length="152" mass="17507">MKKALISFMLTTTLVSCDYFNDTRVCNQTGKEIILKITFDKDEVNSWSGGMLAKNLTKTFRNFGDNLTPFNIDTINYISTYIIIPDTCGSIEGGNNRRPNFHFFKKLEVISGDDTLRLRTKEEMRKAFDADREDTKYYFDLLIQKGVKSASR</sequence>
<keyword evidence="2" id="KW-1185">Reference proteome</keyword>
<dbReference type="EMBL" id="JABBNU010000017">
    <property type="protein sequence ID" value="NMM50825.1"/>
    <property type="molecule type" value="Genomic_DNA"/>
</dbReference>
<gene>
    <name evidence="1" type="ORF">HH304_20620</name>
</gene>
<name>A0A848J5U0_9BACT</name>
<evidence type="ECO:0000313" key="2">
    <source>
        <dbReference type="Proteomes" id="UP000559010"/>
    </source>
</evidence>
<evidence type="ECO:0000313" key="1">
    <source>
        <dbReference type="EMBL" id="NMM50825.1"/>
    </source>
</evidence>
<dbReference type="AlphaFoldDB" id="A0A848J5U0"/>
<reference evidence="1 2" key="1">
    <citation type="submission" date="2020-04" db="EMBL/GenBank/DDBJ databases">
        <title>Flammeovirgaceae bacterium KN852 isolated from deep sea.</title>
        <authorList>
            <person name="Zhang D.-C."/>
        </authorList>
    </citation>
    <scope>NUCLEOTIDE SEQUENCE [LARGE SCALE GENOMIC DNA]</scope>
    <source>
        <strain evidence="1 2">KN852</strain>
    </source>
</reference>
<organism evidence="1 2">
    <name type="scientific">Marinigracilibium pacificum</name>
    <dbReference type="NCBI Taxonomy" id="2729599"/>
    <lineage>
        <taxon>Bacteria</taxon>
        <taxon>Pseudomonadati</taxon>
        <taxon>Bacteroidota</taxon>
        <taxon>Cytophagia</taxon>
        <taxon>Cytophagales</taxon>
        <taxon>Flammeovirgaceae</taxon>
        <taxon>Marinigracilibium</taxon>
    </lineage>
</organism>
<protein>
    <recommendedName>
        <fullName evidence="3">Lipoprotein</fullName>
    </recommendedName>
</protein>